<organism evidence="6 7">
    <name type="scientific">Raineya orbicola</name>
    <dbReference type="NCBI Taxonomy" id="2016530"/>
    <lineage>
        <taxon>Bacteria</taxon>
        <taxon>Pseudomonadati</taxon>
        <taxon>Bacteroidota</taxon>
        <taxon>Cytophagia</taxon>
        <taxon>Cytophagales</taxon>
        <taxon>Raineyaceae</taxon>
        <taxon>Raineya</taxon>
    </lineage>
</organism>
<evidence type="ECO:0000256" key="1">
    <source>
        <dbReference type="ARBA" id="ARBA00006594"/>
    </source>
</evidence>
<dbReference type="PRINTS" id="PR00508">
    <property type="entry name" value="S21N4MTFRASE"/>
</dbReference>
<dbReference type="PANTHER" id="PTHR13370:SF24">
    <property type="entry name" value="TYPE III RESTRICTION-MODIFICATION ENZYME STYLTI MOD SUBUNIT"/>
    <property type="match status" value="1"/>
</dbReference>
<keyword evidence="2 6" id="KW-0489">Methyltransferase</keyword>
<protein>
    <recommendedName>
        <fullName evidence="4">Methyltransferase</fullName>
        <ecNumber evidence="4">2.1.1.-</ecNumber>
    </recommendedName>
</protein>
<dbReference type="RefSeq" id="WP_101357987.1">
    <property type="nucleotide sequence ID" value="NZ_NKXO01000009.1"/>
</dbReference>
<keyword evidence="3" id="KW-0808">Transferase</keyword>
<dbReference type="SUPFAM" id="SSF53335">
    <property type="entry name" value="S-adenosyl-L-methionine-dependent methyltransferases"/>
    <property type="match status" value="1"/>
</dbReference>
<dbReference type="EMBL" id="NKXO01000009">
    <property type="protein sequence ID" value="PKQ70200.1"/>
    <property type="molecule type" value="Genomic_DNA"/>
</dbReference>
<dbReference type="Pfam" id="PF01555">
    <property type="entry name" value="N6_N4_Mtase"/>
    <property type="match status" value="1"/>
</dbReference>
<reference evidence="6 7" key="1">
    <citation type="submission" date="2017-06" db="EMBL/GenBank/DDBJ databases">
        <title>Raineya orbicola gen. nov., sp. nov. a slightly thermophilic bacterium of the phylum Bacteroidetes and the description of Raineyaceae fam. nov.</title>
        <authorList>
            <person name="Albuquerque L."/>
            <person name="Polonia A.R.M."/>
            <person name="Barroso C."/>
            <person name="Froufe H.J.C."/>
            <person name="Lage O."/>
            <person name="Lobo-Da-Cunha A."/>
            <person name="Egas C."/>
            <person name="Da Costa M.S."/>
        </authorList>
    </citation>
    <scope>NUCLEOTIDE SEQUENCE [LARGE SCALE GENOMIC DNA]</scope>
    <source>
        <strain evidence="6 7">SPSPC-11</strain>
    </source>
</reference>
<name>A0A2N3IIM3_9BACT</name>
<evidence type="ECO:0000313" key="7">
    <source>
        <dbReference type="Proteomes" id="UP000233387"/>
    </source>
</evidence>
<accession>A0A2N3IIM3</accession>
<dbReference type="Proteomes" id="UP000233387">
    <property type="component" value="Unassembled WGS sequence"/>
</dbReference>
<gene>
    <name evidence="6" type="ORF">Rain11_0721</name>
</gene>
<evidence type="ECO:0000256" key="2">
    <source>
        <dbReference type="ARBA" id="ARBA00022603"/>
    </source>
</evidence>
<dbReference type="InterPro" id="IPR001091">
    <property type="entry name" value="RM_Methyltransferase"/>
</dbReference>
<dbReference type="EC" id="2.1.1.-" evidence="4"/>
<dbReference type="InterPro" id="IPR002941">
    <property type="entry name" value="DNA_methylase_N4/N6"/>
</dbReference>
<proteinExistence type="inferred from homology"/>
<keyword evidence="7" id="KW-1185">Reference proteome</keyword>
<evidence type="ECO:0000256" key="3">
    <source>
        <dbReference type="ARBA" id="ARBA00022679"/>
    </source>
</evidence>
<dbReference type="GO" id="GO:0005737">
    <property type="term" value="C:cytoplasm"/>
    <property type="evidence" value="ECO:0007669"/>
    <property type="project" value="TreeGrafter"/>
</dbReference>
<dbReference type="GO" id="GO:0003677">
    <property type="term" value="F:DNA binding"/>
    <property type="evidence" value="ECO:0007669"/>
    <property type="project" value="InterPro"/>
</dbReference>
<dbReference type="GO" id="GO:0008170">
    <property type="term" value="F:N-methyltransferase activity"/>
    <property type="evidence" value="ECO:0007669"/>
    <property type="project" value="InterPro"/>
</dbReference>
<sequence>MKFKSDRNKTLTLNNEEASYLEKKLIQVEKPVDYQEIMNKTIWGNSLEILRFLPSAFVDLAIIDPPYNLDKDFGELKFSKMTDEEYETYLESWFPDIIRLLKPNASLYICGDWKNSHSLYNVLKKYLKVRNRITWQREKGRGALKNWKNCTEDIWFATVSEDYYFDVESVKMKRKVIAPYKENGKPKDWQETEDGNFRLTYPSNFWDDITIPYWSMPENTEHPTQKPEKLIAKLILASSPPNAIIFDPFLGSGTTSVVAKKLGRNYCGVEINKQYCLWAEKRLMMAEADKRIQGYADGVFWERNTLNFQQTASKKRN</sequence>
<dbReference type="PANTHER" id="PTHR13370">
    <property type="entry name" value="RNA METHYLASE-RELATED"/>
    <property type="match status" value="1"/>
</dbReference>
<dbReference type="GO" id="GO:0032259">
    <property type="term" value="P:methylation"/>
    <property type="evidence" value="ECO:0007669"/>
    <property type="project" value="UniProtKB-KW"/>
</dbReference>
<dbReference type="OrthoDB" id="1273118at2"/>
<dbReference type="Gene3D" id="3.40.50.150">
    <property type="entry name" value="Vaccinia Virus protein VP39"/>
    <property type="match status" value="1"/>
</dbReference>
<evidence type="ECO:0000256" key="4">
    <source>
        <dbReference type="RuleBase" id="RU362026"/>
    </source>
</evidence>
<feature type="domain" description="DNA methylase N-4/N-6" evidence="5">
    <location>
        <begin position="58"/>
        <end position="280"/>
    </location>
</feature>
<dbReference type="PROSITE" id="PS00092">
    <property type="entry name" value="N6_MTASE"/>
    <property type="match status" value="1"/>
</dbReference>
<dbReference type="InterPro" id="IPR029063">
    <property type="entry name" value="SAM-dependent_MTases_sf"/>
</dbReference>
<dbReference type="AlphaFoldDB" id="A0A2N3IIM3"/>
<dbReference type="InterPro" id="IPR002052">
    <property type="entry name" value="DNA_methylase_N6_adenine_CS"/>
</dbReference>
<evidence type="ECO:0000313" key="6">
    <source>
        <dbReference type="EMBL" id="PKQ70200.1"/>
    </source>
</evidence>
<evidence type="ECO:0000259" key="5">
    <source>
        <dbReference type="Pfam" id="PF01555"/>
    </source>
</evidence>
<comment type="similarity">
    <text evidence="1 4">Belongs to the N(4)/N(6)-methyltransferase family.</text>
</comment>
<comment type="caution">
    <text evidence="6">The sequence shown here is derived from an EMBL/GenBank/DDBJ whole genome shotgun (WGS) entry which is preliminary data.</text>
</comment>